<comment type="subcellular location">
    <subcellularLocation>
        <location evidence="1">Membrane</location>
        <topology evidence="1">Single-pass membrane protein</topology>
    </subcellularLocation>
</comment>
<accession>A0AAE0DTV5</accession>
<dbReference type="Pfam" id="PF03168">
    <property type="entry name" value="LEA_2"/>
    <property type="match status" value="1"/>
</dbReference>
<organism evidence="7 8">
    <name type="scientific">Dipteronia sinensis</name>
    <dbReference type="NCBI Taxonomy" id="43782"/>
    <lineage>
        <taxon>Eukaryota</taxon>
        <taxon>Viridiplantae</taxon>
        <taxon>Streptophyta</taxon>
        <taxon>Embryophyta</taxon>
        <taxon>Tracheophyta</taxon>
        <taxon>Spermatophyta</taxon>
        <taxon>Magnoliopsida</taxon>
        <taxon>eudicotyledons</taxon>
        <taxon>Gunneridae</taxon>
        <taxon>Pentapetalae</taxon>
        <taxon>rosids</taxon>
        <taxon>malvids</taxon>
        <taxon>Sapindales</taxon>
        <taxon>Sapindaceae</taxon>
        <taxon>Hippocastanoideae</taxon>
        <taxon>Acereae</taxon>
        <taxon>Dipteronia</taxon>
    </lineage>
</organism>
<dbReference type="PANTHER" id="PTHR31415">
    <property type="entry name" value="OS05G0367900 PROTEIN"/>
    <property type="match status" value="1"/>
</dbReference>
<dbReference type="GO" id="GO:0009506">
    <property type="term" value="C:plasmodesma"/>
    <property type="evidence" value="ECO:0007669"/>
    <property type="project" value="TreeGrafter"/>
</dbReference>
<name>A0AAE0DTV5_9ROSI</name>
<evidence type="ECO:0000259" key="6">
    <source>
        <dbReference type="Pfam" id="PF03168"/>
    </source>
</evidence>
<keyword evidence="3 5" id="KW-1133">Transmembrane helix</keyword>
<evidence type="ECO:0000313" key="7">
    <source>
        <dbReference type="EMBL" id="KAK3188290.1"/>
    </source>
</evidence>
<dbReference type="AlphaFoldDB" id="A0AAE0DTV5"/>
<evidence type="ECO:0000256" key="1">
    <source>
        <dbReference type="ARBA" id="ARBA00004167"/>
    </source>
</evidence>
<protein>
    <recommendedName>
        <fullName evidence="6">Late embryogenesis abundant protein LEA-2 subgroup domain-containing protein</fullName>
    </recommendedName>
</protein>
<dbReference type="Proteomes" id="UP001281410">
    <property type="component" value="Unassembled WGS sequence"/>
</dbReference>
<feature type="transmembrane region" description="Helical" evidence="5">
    <location>
        <begin position="20"/>
        <end position="43"/>
    </location>
</feature>
<keyword evidence="4 5" id="KW-0472">Membrane</keyword>
<keyword evidence="2 5" id="KW-0812">Transmembrane</keyword>
<dbReference type="EMBL" id="JANJYJ010000009">
    <property type="protein sequence ID" value="KAK3188290.1"/>
    <property type="molecule type" value="Genomic_DNA"/>
</dbReference>
<dbReference type="InterPro" id="IPR004864">
    <property type="entry name" value="LEA_2"/>
</dbReference>
<dbReference type="GO" id="GO:0005886">
    <property type="term" value="C:plasma membrane"/>
    <property type="evidence" value="ECO:0007669"/>
    <property type="project" value="TreeGrafter"/>
</dbReference>
<evidence type="ECO:0000256" key="3">
    <source>
        <dbReference type="ARBA" id="ARBA00022989"/>
    </source>
</evidence>
<evidence type="ECO:0000256" key="5">
    <source>
        <dbReference type="SAM" id="Phobius"/>
    </source>
</evidence>
<reference evidence="7" key="1">
    <citation type="journal article" date="2023" name="Plant J.">
        <title>Genome sequences and population genomics provide insights into the demographic history, inbreeding, and mutation load of two 'living fossil' tree species of Dipteronia.</title>
        <authorList>
            <person name="Feng Y."/>
            <person name="Comes H.P."/>
            <person name="Chen J."/>
            <person name="Zhu S."/>
            <person name="Lu R."/>
            <person name="Zhang X."/>
            <person name="Li P."/>
            <person name="Qiu J."/>
            <person name="Olsen K.M."/>
            <person name="Qiu Y."/>
        </authorList>
    </citation>
    <scope>NUCLEOTIDE SEQUENCE</scope>
    <source>
        <strain evidence="7">NBL</strain>
    </source>
</reference>
<evidence type="ECO:0000256" key="4">
    <source>
        <dbReference type="ARBA" id="ARBA00023136"/>
    </source>
</evidence>
<dbReference type="GO" id="GO:0098542">
    <property type="term" value="P:defense response to other organism"/>
    <property type="evidence" value="ECO:0007669"/>
    <property type="project" value="InterPro"/>
</dbReference>
<comment type="caution">
    <text evidence="7">The sequence shown here is derived from an EMBL/GenBank/DDBJ whole genome shotgun (WGS) entry which is preliminary data.</text>
</comment>
<proteinExistence type="predicted"/>
<feature type="domain" description="Late embryogenesis abundant protein LEA-2 subgroup" evidence="6">
    <location>
        <begin position="75"/>
        <end position="180"/>
    </location>
</feature>
<gene>
    <name evidence="7" type="ORF">Dsin_027851</name>
</gene>
<dbReference type="InterPro" id="IPR044839">
    <property type="entry name" value="NDR1-like"/>
</dbReference>
<keyword evidence="8" id="KW-1185">Reference proteome</keyword>
<evidence type="ECO:0000256" key="2">
    <source>
        <dbReference type="ARBA" id="ARBA00022692"/>
    </source>
</evidence>
<dbReference type="PANTHER" id="PTHR31415:SF3">
    <property type="entry name" value="LATE EMBRYOGENESIS ABUNDANT (LEA) HYDROXYPROLINE-RICH GLYCOPROTEIN FAMILY"/>
    <property type="match status" value="1"/>
</dbReference>
<evidence type="ECO:0000313" key="8">
    <source>
        <dbReference type="Proteomes" id="UP001281410"/>
    </source>
</evidence>
<sequence>MADQPKIADQQTQQSSPAKLILAIFLTPIFVIGLILFLVWLGLHPHFPSFHIQNFSVPGLDQLNGFRSANITFNVTVRNPNRSTWIYYESIDGSVHYKDQKVGVVMPLLYSFNQPPKNTTILQQVFGGTVTMPSANNHRWMEIMNDRTEGTVKFSLQLASIIQFKKSIWDRRHHRMHADCDVEVGPDGLIVPSSVHDGCPVNLR</sequence>